<dbReference type="PROSITE" id="PS50043">
    <property type="entry name" value="HTH_LUXR_2"/>
    <property type="match status" value="1"/>
</dbReference>
<dbReference type="PANTHER" id="PTHR44688">
    <property type="entry name" value="DNA-BINDING TRANSCRIPTIONAL ACTIVATOR DEVR_DOSR"/>
    <property type="match status" value="1"/>
</dbReference>
<dbReference type="GO" id="GO:0006355">
    <property type="term" value="P:regulation of DNA-templated transcription"/>
    <property type="evidence" value="ECO:0007669"/>
    <property type="project" value="InterPro"/>
</dbReference>
<evidence type="ECO:0000256" key="1">
    <source>
        <dbReference type="ARBA" id="ARBA00023015"/>
    </source>
</evidence>
<keyword evidence="3" id="KW-0804">Transcription</keyword>
<proteinExistence type="predicted"/>
<dbReference type="InterPro" id="IPR016032">
    <property type="entry name" value="Sig_transdc_resp-reg_C-effctor"/>
</dbReference>
<dbReference type="GO" id="GO:0003677">
    <property type="term" value="F:DNA binding"/>
    <property type="evidence" value="ECO:0007669"/>
    <property type="project" value="UniProtKB-KW"/>
</dbReference>
<evidence type="ECO:0000313" key="5">
    <source>
        <dbReference type="EMBL" id="SHN14045.1"/>
    </source>
</evidence>
<dbReference type="SUPFAM" id="SSF46894">
    <property type="entry name" value="C-terminal effector domain of the bipartite response regulators"/>
    <property type="match status" value="1"/>
</dbReference>
<dbReference type="AlphaFoldDB" id="A0A1M7PCC8"/>
<evidence type="ECO:0000256" key="3">
    <source>
        <dbReference type="ARBA" id="ARBA00023163"/>
    </source>
</evidence>
<dbReference type="STRING" id="1190415.SAMN05216593_109111"/>
<dbReference type="CDD" id="cd06170">
    <property type="entry name" value="LuxR_C_like"/>
    <property type="match status" value="1"/>
</dbReference>
<dbReference type="PRINTS" id="PR00038">
    <property type="entry name" value="HTHLUXR"/>
</dbReference>
<dbReference type="Gene3D" id="1.10.10.10">
    <property type="entry name" value="Winged helix-like DNA-binding domain superfamily/Winged helix DNA-binding domain"/>
    <property type="match status" value="1"/>
</dbReference>
<dbReference type="PANTHER" id="PTHR44688:SF16">
    <property type="entry name" value="DNA-BINDING TRANSCRIPTIONAL ACTIVATOR DEVR_DOSR"/>
    <property type="match status" value="1"/>
</dbReference>
<keyword evidence="2" id="KW-0238">DNA-binding</keyword>
<name>A0A1M7PCC8_9PSED</name>
<gene>
    <name evidence="5" type="ORF">SAMN05216593_109111</name>
</gene>
<dbReference type="OrthoDB" id="9774661at2"/>
<reference evidence="5 6" key="1">
    <citation type="submission" date="2016-11" db="EMBL/GenBank/DDBJ databases">
        <authorList>
            <person name="Jaros S."/>
            <person name="Januszkiewicz K."/>
            <person name="Wedrychowicz H."/>
        </authorList>
    </citation>
    <scope>NUCLEOTIDE SEQUENCE [LARGE SCALE GENOMIC DNA]</scope>
    <source>
        <strain evidence="5 6">LMG 26898</strain>
    </source>
</reference>
<evidence type="ECO:0000259" key="4">
    <source>
        <dbReference type="PROSITE" id="PS50043"/>
    </source>
</evidence>
<dbReference type="Pfam" id="PF00196">
    <property type="entry name" value="GerE"/>
    <property type="match status" value="1"/>
</dbReference>
<protein>
    <submittedName>
        <fullName evidence="5">LuxR family transcriptional regulator</fullName>
    </submittedName>
</protein>
<evidence type="ECO:0000256" key="2">
    <source>
        <dbReference type="ARBA" id="ARBA00023125"/>
    </source>
</evidence>
<dbReference type="EMBL" id="FRDA01000009">
    <property type="protein sequence ID" value="SHN14045.1"/>
    <property type="molecule type" value="Genomic_DNA"/>
</dbReference>
<dbReference type="InterPro" id="IPR000792">
    <property type="entry name" value="Tscrpt_reg_LuxR_C"/>
</dbReference>
<feature type="domain" description="HTH luxR-type" evidence="4">
    <location>
        <begin position="7"/>
        <end position="72"/>
    </location>
</feature>
<dbReference type="PROSITE" id="PS00622">
    <property type="entry name" value="HTH_LUXR_1"/>
    <property type="match status" value="1"/>
</dbReference>
<dbReference type="InterPro" id="IPR036388">
    <property type="entry name" value="WH-like_DNA-bd_sf"/>
</dbReference>
<dbReference type="SMART" id="SM00421">
    <property type="entry name" value="HTH_LUXR"/>
    <property type="match status" value="1"/>
</dbReference>
<dbReference type="RefSeq" id="WP_084537121.1">
    <property type="nucleotide sequence ID" value="NZ_FRDA01000009.1"/>
</dbReference>
<accession>A0A1M7PCC8</accession>
<keyword evidence="1" id="KW-0805">Transcription regulation</keyword>
<evidence type="ECO:0000313" key="6">
    <source>
        <dbReference type="Proteomes" id="UP000183983"/>
    </source>
</evidence>
<organism evidence="5 6">
    <name type="scientific">Pseudomonas asturiensis</name>
    <dbReference type="NCBI Taxonomy" id="1190415"/>
    <lineage>
        <taxon>Bacteria</taxon>
        <taxon>Pseudomonadati</taxon>
        <taxon>Pseudomonadota</taxon>
        <taxon>Gammaproteobacteria</taxon>
        <taxon>Pseudomonadales</taxon>
        <taxon>Pseudomonadaceae</taxon>
        <taxon>Pseudomonas</taxon>
    </lineage>
</organism>
<dbReference type="Proteomes" id="UP000183983">
    <property type="component" value="Unassembled WGS sequence"/>
</dbReference>
<sequence length="78" mass="8559">MDINAWHLPHPKELTQREIEVLQWSAEGKTAADIAIILSLKERTINFHVASAILKMGATNKTAAVARAVKSGVVRLDL</sequence>